<dbReference type="PANTHER" id="PTHR23081:SF2">
    <property type="entry name" value="RNA POLYMERASE II C-TERMINAL DOMAIN PHOSPHATASE-LIKE 3"/>
    <property type="match status" value="1"/>
</dbReference>
<evidence type="ECO:0000256" key="15">
    <source>
        <dbReference type="ARBA" id="ARBA00063107"/>
    </source>
</evidence>
<dbReference type="InterPro" id="IPR057473">
    <property type="entry name" value="ARM_CPL3"/>
</dbReference>
<feature type="compositionally biased region" description="Polar residues" evidence="16">
    <location>
        <begin position="903"/>
        <end position="956"/>
    </location>
</feature>
<evidence type="ECO:0000256" key="14">
    <source>
        <dbReference type="ARBA" id="ARBA00048336"/>
    </source>
</evidence>
<dbReference type="Gene3D" id="3.40.50.10190">
    <property type="entry name" value="BRCT domain"/>
    <property type="match status" value="1"/>
</dbReference>
<keyword evidence="20" id="KW-1185">Reference proteome</keyword>
<evidence type="ECO:0000256" key="7">
    <source>
        <dbReference type="ARBA" id="ARBA00022723"/>
    </source>
</evidence>
<dbReference type="InterPro" id="IPR036420">
    <property type="entry name" value="BRCT_dom_sf"/>
</dbReference>
<comment type="subcellular location">
    <subcellularLocation>
        <location evidence="4">Nucleus</location>
    </subcellularLocation>
</comment>
<dbReference type="EC" id="3.1.3.16" evidence="5"/>
<feature type="region of interest" description="Disordered" evidence="16">
    <location>
        <begin position="903"/>
        <end position="984"/>
    </location>
</feature>
<feature type="domain" description="BRCT" evidence="17">
    <location>
        <begin position="1242"/>
        <end position="1335"/>
    </location>
</feature>
<feature type="compositionally biased region" description="Polar residues" evidence="16">
    <location>
        <begin position="974"/>
        <end position="983"/>
    </location>
</feature>
<evidence type="ECO:0000256" key="5">
    <source>
        <dbReference type="ARBA" id="ARBA00013081"/>
    </source>
</evidence>
<feature type="compositionally biased region" description="Polar residues" evidence="16">
    <location>
        <begin position="1"/>
        <end position="10"/>
    </location>
</feature>
<dbReference type="SUPFAM" id="SSF56784">
    <property type="entry name" value="HAD-like"/>
    <property type="match status" value="1"/>
</dbReference>
<evidence type="ECO:0000256" key="13">
    <source>
        <dbReference type="ARBA" id="ARBA00047761"/>
    </source>
</evidence>
<feature type="compositionally biased region" description="Low complexity" evidence="16">
    <location>
        <begin position="517"/>
        <end position="527"/>
    </location>
</feature>
<evidence type="ECO:0000256" key="10">
    <source>
        <dbReference type="ARBA" id="ARBA00023015"/>
    </source>
</evidence>
<comment type="catalytic activity">
    <reaction evidence="13">
        <text>O-phospho-L-seryl-[protein] + H2O = L-seryl-[protein] + phosphate</text>
        <dbReference type="Rhea" id="RHEA:20629"/>
        <dbReference type="Rhea" id="RHEA-COMP:9863"/>
        <dbReference type="Rhea" id="RHEA-COMP:11604"/>
        <dbReference type="ChEBI" id="CHEBI:15377"/>
        <dbReference type="ChEBI" id="CHEBI:29999"/>
        <dbReference type="ChEBI" id="CHEBI:43474"/>
        <dbReference type="ChEBI" id="CHEBI:83421"/>
        <dbReference type="EC" id="3.1.3.16"/>
    </reaction>
</comment>
<comment type="cofactor">
    <cofactor evidence="1">
        <name>Mn(2+)</name>
        <dbReference type="ChEBI" id="CHEBI:29035"/>
    </cofactor>
</comment>
<dbReference type="InterPro" id="IPR036412">
    <property type="entry name" value="HAD-like_sf"/>
</dbReference>
<evidence type="ECO:0000259" key="17">
    <source>
        <dbReference type="PROSITE" id="PS50172"/>
    </source>
</evidence>
<dbReference type="FunFam" id="3.40.50.10190:FF:000014">
    <property type="entry name" value="RNA polymerase II C-terminal domain phosphatase-like 3"/>
    <property type="match status" value="1"/>
</dbReference>
<dbReference type="Pfam" id="PF25505">
    <property type="entry name" value="ARM_CPL3"/>
    <property type="match status" value="1"/>
</dbReference>
<dbReference type="InterPro" id="IPR011947">
    <property type="entry name" value="FCP1_euk"/>
</dbReference>
<dbReference type="Gene3D" id="3.40.50.1000">
    <property type="entry name" value="HAD superfamily/HAD-like"/>
    <property type="match status" value="1"/>
</dbReference>
<dbReference type="EMBL" id="JBJUIK010000012">
    <property type="protein sequence ID" value="KAL3511496.1"/>
    <property type="molecule type" value="Genomic_DNA"/>
</dbReference>
<proteinExistence type="predicted"/>
<protein>
    <recommendedName>
        <fullName evidence="5">protein-serine/threonine phosphatase</fullName>
        <ecNumber evidence="5">3.1.3.16</ecNumber>
    </recommendedName>
</protein>
<dbReference type="Pfam" id="PF03031">
    <property type="entry name" value="NIF"/>
    <property type="match status" value="1"/>
</dbReference>
<dbReference type="GO" id="GO:0046872">
    <property type="term" value="F:metal ion binding"/>
    <property type="evidence" value="ECO:0007669"/>
    <property type="project" value="UniProtKB-KW"/>
</dbReference>
<feature type="domain" description="FCP1 homology" evidence="18">
    <location>
        <begin position="1019"/>
        <end position="1199"/>
    </location>
</feature>
<keyword evidence="11" id="KW-0804">Transcription</keyword>
<keyword evidence="6" id="KW-0678">Repressor</keyword>
<dbReference type="InterPro" id="IPR004274">
    <property type="entry name" value="FCP1_dom"/>
</dbReference>
<evidence type="ECO:0000256" key="8">
    <source>
        <dbReference type="ARBA" id="ARBA00022801"/>
    </source>
</evidence>
<dbReference type="Pfam" id="PF00533">
    <property type="entry name" value="BRCT"/>
    <property type="match status" value="1"/>
</dbReference>
<evidence type="ECO:0000256" key="6">
    <source>
        <dbReference type="ARBA" id="ARBA00022491"/>
    </source>
</evidence>
<dbReference type="GO" id="GO:0004722">
    <property type="term" value="F:protein serine/threonine phosphatase activity"/>
    <property type="evidence" value="ECO:0007669"/>
    <property type="project" value="UniProtKB-EC"/>
</dbReference>
<evidence type="ECO:0000256" key="3">
    <source>
        <dbReference type="ARBA" id="ARBA00001946"/>
    </source>
</evidence>
<comment type="catalytic activity">
    <reaction evidence="14">
        <text>O-phospho-L-threonyl-[protein] + H2O = L-threonyl-[protein] + phosphate</text>
        <dbReference type="Rhea" id="RHEA:47004"/>
        <dbReference type="Rhea" id="RHEA-COMP:11060"/>
        <dbReference type="Rhea" id="RHEA-COMP:11605"/>
        <dbReference type="ChEBI" id="CHEBI:15377"/>
        <dbReference type="ChEBI" id="CHEBI:30013"/>
        <dbReference type="ChEBI" id="CHEBI:43474"/>
        <dbReference type="ChEBI" id="CHEBI:61977"/>
        <dbReference type="EC" id="3.1.3.16"/>
    </reaction>
</comment>
<feature type="compositionally biased region" description="Low complexity" evidence="16">
    <location>
        <begin position="61"/>
        <end position="88"/>
    </location>
</feature>
<keyword evidence="8" id="KW-0378">Hydrolase</keyword>
<keyword evidence="9" id="KW-0694">RNA-binding</keyword>
<dbReference type="PROSITE" id="PS50969">
    <property type="entry name" value="FCP1"/>
    <property type="match status" value="1"/>
</dbReference>
<dbReference type="CDD" id="cd07521">
    <property type="entry name" value="HAD_FCP1-like"/>
    <property type="match status" value="1"/>
</dbReference>
<evidence type="ECO:0000259" key="18">
    <source>
        <dbReference type="PROSITE" id="PS50969"/>
    </source>
</evidence>
<comment type="caution">
    <text evidence="19">The sequence shown here is derived from an EMBL/GenBank/DDBJ whole genome shotgun (WGS) entry which is preliminary data.</text>
</comment>
<evidence type="ECO:0000256" key="12">
    <source>
        <dbReference type="ARBA" id="ARBA00023242"/>
    </source>
</evidence>
<dbReference type="GO" id="GO:0005634">
    <property type="term" value="C:nucleus"/>
    <property type="evidence" value="ECO:0007669"/>
    <property type="project" value="UniProtKB-SubCell"/>
</dbReference>
<dbReference type="InterPro" id="IPR001357">
    <property type="entry name" value="BRCT_dom"/>
</dbReference>
<feature type="region of interest" description="Disordered" evidence="16">
    <location>
        <begin position="665"/>
        <end position="696"/>
    </location>
</feature>
<dbReference type="InterPro" id="IPR023214">
    <property type="entry name" value="HAD_sf"/>
</dbReference>
<organism evidence="19 20">
    <name type="scientific">Cinchona calisaya</name>
    <dbReference type="NCBI Taxonomy" id="153742"/>
    <lineage>
        <taxon>Eukaryota</taxon>
        <taxon>Viridiplantae</taxon>
        <taxon>Streptophyta</taxon>
        <taxon>Embryophyta</taxon>
        <taxon>Tracheophyta</taxon>
        <taxon>Spermatophyta</taxon>
        <taxon>Magnoliopsida</taxon>
        <taxon>eudicotyledons</taxon>
        <taxon>Gunneridae</taxon>
        <taxon>Pentapetalae</taxon>
        <taxon>asterids</taxon>
        <taxon>lamiids</taxon>
        <taxon>Gentianales</taxon>
        <taxon>Rubiaceae</taxon>
        <taxon>Cinchonoideae</taxon>
        <taxon>Cinchoneae</taxon>
        <taxon>Cinchona</taxon>
    </lineage>
</organism>
<feature type="compositionally biased region" description="Low complexity" evidence="16">
    <location>
        <begin position="43"/>
        <end position="53"/>
    </location>
</feature>
<name>A0ABD2YY47_9GENT</name>
<dbReference type="Proteomes" id="UP001630127">
    <property type="component" value="Unassembled WGS sequence"/>
</dbReference>
<gene>
    <name evidence="19" type="ORF">ACH5RR_030897</name>
</gene>
<sequence>MEECESQLSPTVYDVEEGEISDSASSVEEITEEAFNKKDKDQSSPVAVADSDAAPPPLPPKAISVNSPNNYPNNNNNTINNHDNNDTNQKPRVWTMKDLYKYQVYRNYSAGLHNIAWASAVHKKPLDEIFAIPKASSEDNGSNSNVMRAGSDTVSNKNNNNNVTDDNTTSIGDNKDGASAASPNVIDVDEKEEGELEEGEIDMDSEMVEADLSQENDFMVVDLDKHKQQLDLIRKGFELVSAEEAEKSFDEVSSRVQNLLDSMQEMAGKNILTTTDVLVQLAFTAIRIVNTVFCSMDRDKKESSKEILLRLLTRASSQKHPLFSAEHLKEIKVMICALDSSSEPLTSKDTNRNNGIQELEVVAKSDFDIATESVKNMPKKIVGIDSIPVESSDQPVPRMSLEYGKSGVSNYKYKGLSLPLLDLHKDHDADSLPSPTQGAPPCFPIEKGFAFGQGLLKPEWPVPRVAIERDNVPMHPYEIDAVKAVSSYQQKFGRSSLLMNERLPSPTPSEEGDVGDSDISGEVSSSSNMDVKPVGTSMVGQPTVSNAPKIDILTGQGLTDVQNAAPLSLGPKLSSKIASAKIRDPRLRLANSDVAALKHLLPVVNSEPKLEPVGGMISSRKQKTIEELVLDGPALKRQRNEQIDPRIVNNVQVVTGTGGWLEDRGTVGLGATNRSHALDSTGNDPRRPEYAATSVSSGSIMPSVTVNENENLPVTTPGATASLHSLLKDIAVNPTIWMNIIKMEQQKSADPNKSTTQPAISNFITGAVPSMNVVASKAPVLGQRAAVALQATPQSASGEELGKVRMKARDPRRVLHNSTLQKGGSMEFDQSQITSTSSIPGMLGNMNFQRQDDQLDKKGVASNSIAPPDITRQFTKNLKNIADIVSVSQATLSQPALPQISLSQPAVPQISPSQPALPQISPSQPALPQISPSQPALPQISPSQPAQACQGRTETVGTLELGKLQSGPGFASKEVSSGSSRPPNNWDDVEHLFEGFDDQQKAAIHRERARRMEEQRKMFAGRKLCLVLDLDHTLLNSAKFAEVDQMHDEILRKKEEQDREKPQRHLFRFPHMGMWTKLRPGVWNFLEKASKLYELHLYTMGNKLYATEMAKLLDPKGELFAGRVISRGDDGDLLDGDERVPKSKDLEGVMGMESAVVIIDDSLRVWPHNKLNLIVVERYIFFPCSRRQFGLPGPSLLEIDHDERSEDGTLASSLAVIERIHQMFFAHQSLDEADVRNILASEQKKILAGCRIVFSRVFPVGEANPHLHPLWQTAEQFGAVCTNSIDDQVTHVVANSLGTDKVNWALSAGRFVVHPGWVEASALLYRRASEKDFAIKQ</sequence>
<keyword evidence="12" id="KW-0539">Nucleus</keyword>
<feature type="compositionally biased region" description="Low complexity" evidence="16">
    <location>
        <begin position="151"/>
        <end position="170"/>
    </location>
</feature>
<dbReference type="PROSITE" id="PS50172">
    <property type="entry name" value="BRCT"/>
    <property type="match status" value="1"/>
</dbReference>
<dbReference type="InterPro" id="IPR039189">
    <property type="entry name" value="Fcp1"/>
</dbReference>
<dbReference type="PANTHER" id="PTHR23081">
    <property type="entry name" value="RNA POLYMERASE II CTD PHOSPHATASE"/>
    <property type="match status" value="1"/>
</dbReference>
<evidence type="ECO:0000256" key="2">
    <source>
        <dbReference type="ARBA" id="ARBA00001941"/>
    </source>
</evidence>
<feature type="region of interest" description="Disordered" evidence="16">
    <location>
        <begin position="1"/>
        <end position="90"/>
    </location>
</feature>
<feature type="region of interest" description="Disordered" evidence="16">
    <location>
        <begin position="496"/>
        <end position="533"/>
    </location>
</feature>
<evidence type="ECO:0000313" key="20">
    <source>
        <dbReference type="Proteomes" id="UP001630127"/>
    </source>
</evidence>
<evidence type="ECO:0000313" key="19">
    <source>
        <dbReference type="EMBL" id="KAL3511496.1"/>
    </source>
</evidence>
<keyword evidence="10" id="KW-0805">Transcription regulation</keyword>
<feature type="compositionally biased region" description="Polar residues" evidence="16">
    <location>
        <begin position="672"/>
        <end position="683"/>
    </location>
</feature>
<dbReference type="GO" id="GO:0003723">
    <property type="term" value="F:RNA binding"/>
    <property type="evidence" value="ECO:0007669"/>
    <property type="project" value="UniProtKB-KW"/>
</dbReference>
<dbReference type="SMART" id="SM00577">
    <property type="entry name" value="CPDc"/>
    <property type="match status" value="1"/>
</dbReference>
<evidence type="ECO:0000256" key="11">
    <source>
        <dbReference type="ARBA" id="ARBA00023163"/>
    </source>
</evidence>
<evidence type="ECO:0000256" key="1">
    <source>
        <dbReference type="ARBA" id="ARBA00001936"/>
    </source>
</evidence>
<comment type="cofactor">
    <cofactor evidence="2">
        <name>Co(2+)</name>
        <dbReference type="ChEBI" id="CHEBI:48828"/>
    </cofactor>
</comment>
<dbReference type="NCBIfam" id="TIGR02250">
    <property type="entry name" value="FCP1_euk"/>
    <property type="match status" value="1"/>
</dbReference>
<keyword evidence="7" id="KW-0479">Metal-binding</keyword>
<dbReference type="SMART" id="SM00292">
    <property type="entry name" value="BRCT"/>
    <property type="match status" value="1"/>
</dbReference>
<dbReference type="CDD" id="cd17729">
    <property type="entry name" value="BRCT_CTDP1"/>
    <property type="match status" value="1"/>
</dbReference>
<reference evidence="19 20" key="1">
    <citation type="submission" date="2024-11" db="EMBL/GenBank/DDBJ databases">
        <title>A near-complete genome assembly of Cinchona calisaya.</title>
        <authorList>
            <person name="Lian D.C."/>
            <person name="Zhao X.W."/>
            <person name="Wei L."/>
        </authorList>
    </citation>
    <scope>NUCLEOTIDE SEQUENCE [LARGE SCALE GENOMIC DNA]</scope>
    <source>
        <tissue evidence="19">Nenye</tissue>
    </source>
</reference>
<dbReference type="SUPFAM" id="SSF52113">
    <property type="entry name" value="BRCT domain"/>
    <property type="match status" value="1"/>
</dbReference>
<accession>A0ABD2YY47</accession>
<dbReference type="FunFam" id="3.40.50.1000:FF:000098">
    <property type="entry name" value="RNA polymerase II C-terminal domain phosphatase-like 3"/>
    <property type="match status" value="1"/>
</dbReference>
<comment type="subunit">
    <text evidence="15">Interacts with RAP74.</text>
</comment>
<dbReference type="GO" id="GO:0009651">
    <property type="term" value="P:response to salt stress"/>
    <property type="evidence" value="ECO:0007669"/>
    <property type="project" value="UniProtKB-ARBA"/>
</dbReference>
<comment type="cofactor">
    <cofactor evidence="3">
        <name>Mg(2+)</name>
        <dbReference type="ChEBI" id="CHEBI:18420"/>
    </cofactor>
</comment>
<evidence type="ECO:0000256" key="16">
    <source>
        <dbReference type="SAM" id="MobiDB-lite"/>
    </source>
</evidence>
<evidence type="ECO:0000256" key="9">
    <source>
        <dbReference type="ARBA" id="ARBA00022884"/>
    </source>
</evidence>
<feature type="region of interest" description="Disordered" evidence="16">
    <location>
        <begin position="135"/>
        <end position="185"/>
    </location>
</feature>
<evidence type="ECO:0000256" key="4">
    <source>
        <dbReference type="ARBA" id="ARBA00004123"/>
    </source>
</evidence>